<accession>A0ABW4DKQ2</accession>
<evidence type="ECO:0000313" key="2">
    <source>
        <dbReference type="EMBL" id="MFD1464549.1"/>
    </source>
</evidence>
<feature type="transmembrane region" description="Helical" evidence="1">
    <location>
        <begin position="166"/>
        <end position="190"/>
    </location>
</feature>
<feature type="transmembrane region" description="Helical" evidence="1">
    <location>
        <begin position="129"/>
        <end position="154"/>
    </location>
</feature>
<gene>
    <name evidence="2" type="ORF">ACFQ4L_00370</name>
</gene>
<dbReference type="RefSeq" id="WP_125578374.1">
    <property type="nucleotide sequence ID" value="NZ_JBHTOF010000009.1"/>
</dbReference>
<evidence type="ECO:0000313" key="3">
    <source>
        <dbReference type="Proteomes" id="UP001597244"/>
    </source>
</evidence>
<keyword evidence="3" id="KW-1185">Reference proteome</keyword>
<keyword evidence="1" id="KW-1133">Transmembrane helix</keyword>
<feature type="transmembrane region" description="Helical" evidence="1">
    <location>
        <begin position="196"/>
        <end position="217"/>
    </location>
</feature>
<organism evidence="2 3">
    <name type="scientific">Lapidilactobacillus mulanensis</name>
    <dbReference type="NCBI Taxonomy" id="2485999"/>
    <lineage>
        <taxon>Bacteria</taxon>
        <taxon>Bacillati</taxon>
        <taxon>Bacillota</taxon>
        <taxon>Bacilli</taxon>
        <taxon>Lactobacillales</taxon>
        <taxon>Lactobacillaceae</taxon>
        <taxon>Lapidilactobacillus</taxon>
    </lineage>
</organism>
<feature type="transmembrane region" description="Helical" evidence="1">
    <location>
        <begin position="21"/>
        <end position="41"/>
    </location>
</feature>
<feature type="transmembrane region" description="Helical" evidence="1">
    <location>
        <begin position="47"/>
        <end position="70"/>
    </location>
</feature>
<proteinExistence type="predicted"/>
<protein>
    <recommendedName>
        <fullName evidence="4">DUF624 domain-containing protein</fullName>
    </recommendedName>
</protein>
<dbReference type="EMBL" id="JBHTOF010000009">
    <property type="protein sequence ID" value="MFD1464549.1"/>
    <property type="molecule type" value="Genomic_DNA"/>
</dbReference>
<keyword evidence="1" id="KW-0812">Transmembrane</keyword>
<keyword evidence="1" id="KW-0472">Membrane</keyword>
<name>A0ABW4DKQ2_9LACO</name>
<reference evidence="3" key="1">
    <citation type="journal article" date="2019" name="Int. J. Syst. Evol. Microbiol.">
        <title>The Global Catalogue of Microorganisms (GCM) 10K type strain sequencing project: providing services to taxonomists for standard genome sequencing and annotation.</title>
        <authorList>
            <consortium name="The Broad Institute Genomics Platform"/>
            <consortium name="The Broad Institute Genome Sequencing Center for Infectious Disease"/>
            <person name="Wu L."/>
            <person name="Ma J."/>
        </authorList>
    </citation>
    <scope>NUCLEOTIDE SEQUENCE [LARGE SCALE GENOMIC DNA]</scope>
    <source>
        <strain evidence="3">CCM 8951</strain>
    </source>
</reference>
<evidence type="ECO:0000256" key="1">
    <source>
        <dbReference type="SAM" id="Phobius"/>
    </source>
</evidence>
<sequence>MNLVKLTDGLVRFFYRYMVASVQWIVLGWPYLFFALALSYARSMDEIRSLVLVALALLPFVLSPAMVAVFRTLATFSEADESVPNHIWQRSWRTVRQSYWMTVKVSAVAAVMLAIVLNATLYYSHHSVFLMGVHLLLCVLVCVAYLMSLTFVTLREQTWQDYLKNGVLMTLSNGIIALLVGGGAAVLLVVSFHTPMFPLVCLAGPSLVGAWVYHVYVKTLARAVLTKQR</sequence>
<comment type="caution">
    <text evidence="2">The sequence shown here is derived from an EMBL/GenBank/DDBJ whole genome shotgun (WGS) entry which is preliminary data.</text>
</comment>
<feature type="transmembrane region" description="Helical" evidence="1">
    <location>
        <begin position="99"/>
        <end position="123"/>
    </location>
</feature>
<evidence type="ECO:0008006" key="4">
    <source>
        <dbReference type="Google" id="ProtNLM"/>
    </source>
</evidence>
<dbReference type="Proteomes" id="UP001597244">
    <property type="component" value="Unassembled WGS sequence"/>
</dbReference>